<evidence type="ECO:0000313" key="2">
    <source>
        <dbReference type="Proteomes" id="UP000186601"/>
    </source>
</evidence>
<dbReference type="Proteomes" id="UP000186601">
    <property type="component" value="Unassembled WGS sequence"/>
</dbReference>
<dbReference type="EMBL" id="MLYV02001119">
    <property type="protein sequence ID" value="PSR73002.1"/>
    <property type="molecule type" value="Genomic_DNA"/>
</dbReference>
<sequence length="134" mass="14790">MKMRTLWSPPSCGRQTYRLGEYPGLLKTEITIIFDSAITLPEAPQTLVNKSFKADRTQHLLILPHVVQGLENATSEEPISLKGFGENVVNLTTILDPTKTTIIGVNISFTGNTSNPPFFLNETCTNVLLYPAQV</sequence>
<proteinExistence type="predicted"/>
<organism evidence="1 2">
    <name type="scientific">Hermanssonia centrifuga</name>
    <dbReference type="NCBI Taxonomy" id="98765"/>
    <lineage>
        <taxon>Eukaryota</taxon>
        <taxon>Fungi</taxon>
        <taxon>Dikarya</taxon>
        <taxon>Basidiomycota</taxon>
        <taxon>Agaricomycotina</taxon>
        <taxon>Agaricomycetes</taxon>
        <taxon>Polyporales</taxon>
        <taxon>Meruliaceae</taxon>
        <taxon>Hermanssonia</taxon>
    </lineage>
</organism>
<comment type="caution">
    <text evidence="1">The sequence shown here is derived from an EMBL/GenBank/DDBJ whole genome shotgun (WGS) entry which is preliminary data.</text>
</comment>
<dbReference type="AlphaFoldDB" id="A0A2R6NLW1"/>
<accession>A0A2R6NLW1</accession>
<protein>
    <submittedName>
        <fullName evidence="1">Uncharacterized protein</fullName>
    </submittedName>
</protein>
<gene>
    <name evidence="1" type="ORF">PHLCEN_2v11106</name>
</gene>
<reference evidence="1 2" key="1">
    <citation type="submission" date="2018-02" db="EMBL/GenBank/DDBJ databases">
        <title>Genome sequence of the basidiomycete white-rot fungus Phlebia centrifuga.</title>
        <authorList>
            <person name="Granchi Z."/>
            <person name="Peng M."/>
            <person name="de Vries R.P."/>
            <person name="Hilden K."/>
            <person name="Makela M.R."/>
            <person name="Grigoriev I."/>
            <person name="Riley R."/>
        </authorList>
    </citation>
    <scope>NUCLEOTIDE SEQUENCE [LARGE SCALE GENOMIC DNA]</scope>
    <source>
        <strain evidence="1 2">FBCC195</strain>
    </source>
</reference>
<evidence type="ECO:0000313" key="1">
    <source>
        <dbReference type="EMBL" id="PSR73002.1"/>
    </source>
</evidence>
<name>A0A2R6NLW1_9APHY</name>
<keyword evidence="2" id="KW-1185">Reference proteome</keyword>